<dbReference type="SUPFAM" id="SSF50465">
    <property type="entry name" value="EF-Tu/eEF-1alpha/eIF2-gamma C-terminal domain"/>
    <property type="match status" value="1"/>
</dbReference>
<dbReference type="FunFam" id="3.40.50.300:FF:000119">
    <property type="entry name" value="Sulfate adenylyltransferase subunit 1"/>
    <property type="match status" value="1"/>
</dbReference>
<evidence type="ECO:0000256" key="8">
    <source>
        <dbReference type="ARBA" id="ARBA00022695"/>
    </source>
</evidence>
<dbReference type="InterPro" id="IPR011779">
    <property type="entry name" value="SO4_adenylTrfase_lsu"/>
</dbReference>
<dbReference type="InterPro" id="IPR041757">
    <property type="entry name" value="CysN_GTP-bd"/>
</dbReference>
<dbReference type="InterPro" id="IPR004161">
    <property type="entry name" value="EFTu-like_2"/>
</dbReference>
<dbReference type="HAMAP" id="MF_00062">
    <property type="entry name" value="Sulf_adenylyltr_sub1"/>
    <property type="match status" value="1"/>
</dbReference>
<dbReference type="InterPro" id="IPR002891">
    <property type="entry name" value="APS"/>
</dbReference>
<dbReference type="InterPro" id="IPR027417">
    <property type="entry name" value="P-loop_NTPase"/>
</dbReference>
<dbReference type="SUPFAM" id="SSF52540">
    <property type="entry name" value="P-loop containing nucleoside triphosphate hydrolases"/>
    <property type="match status" value="2"/>
</dbReference>
<dbReference type="GO" id="GO:0000103">
    <property type="term" value="P:sulfate assimilation"/>
    <property type="evidence" value="ECO:0007669"/>
    <property type="project" value="UniProtKB-UniRule"/>
</dbReference>
<keyword evidence="11 17" id="KW-0067">ATP-binding</keyword>
<dbReference type="EC" id="2.7.1.25" evidence="18"/>
<evidence type="ECO:0000256" key="17">
    <source>
        <dbReference type="HAMAP-Rule" id="MF_00062"/>
    </source>
</evidence>
<comment type="subunit">
    <text evidence="16">Heterodimer composed of CysD, the smaller subunit, and CysNC.</text>
</comment>
<keyword evidence="8 17" id="KW-0548">Nucleotidyltransferase</keyword>
<feature type="binding site" evidence="17">
    <location>
        <begin position="51"/>
        <end position="58"/>
    </location>
    <ligand>
        <name>GTP</name>
        <dbReference type="ChEBI" id="CHEBI:37565"/>
    </ligand>
</feature>
<feature type="binding site" evidence="17">
    <location>
        <begin position="130"/>
        <end position="134"/>
    </location>
    <ligand>
        <name>GTP</name>
        <dbReference type="ChEBI" id="CHEBI:37565"/>
    </ligand>
</feature>
<evidence type="ECO:0000256" key="10">
    <source>
        <dbReference type="ARBA" id="ARBA00022777"/>
    </source>
</evidence>
<keyword evidence="10 18" id="KW-0418">Kinase</keyword>
<dbReference type="InterPro" id="IPR031157">
    <property type="entry name" value="G_TR_CS"/>
</dbReference>
<dbReference type="InterPro" id="IPR000795">
    <property type="entry name" value="T_Tr_GTP-bd_dom"/>
</dbReference>
<dbReference type="InterPro" id="IPR059117">
    <property type="entry name" value="APS_kinase_dom"/>
</dbReference>
<dbReference type="CDD" id="cd04166">
    <property type="entry name" value="CysN_ATPS"/>
    <property type="match status" value="1"/>
</dbReference>
<evidence type="ECO:0000256" key="4">
    <source>
        <dbReference type="ARBA" id="ARBA00005438"/>
    </source>
</evidence>
<comment type="catalytic activity">
    <reaction evidence="1 18">
        <text>adenosine 5'-phosphosulfate + ATP = 3'-phosphoadenylyl sulfate + ADP + H(+)</text>
        <dbReference type="Rhea" id="RHEA:24152"/>
        <dbReference type="ChEBI" id="CHEBI:15378"/>
        <dbReference type="ChEBI" id="CHEBI:30616"/>
        <dbReference type="ChEBI" id="CHEBI:58243"/>
        <dbReference type="ChEBI" id="CHEBI:58339"/>
        <dbReference type="ChEBI" id="CHEBI:456216"/>
        <dbReference type="EC" id="2.7.1.25"/>
    </reaction>
</comment>
<organism evidence="21 22">
    <name type="scientific">Trichlorobacter thiogenes</name>
    <dbReference type="NCBI Taxonomy" id="115783"/>
    <lineage>
        <taxon>Bacteria</taxon>
        <taxon>Pseudomonadati</taxon>
        <taxon>Thermodesulfobacteriota</taxon>
        <taxon>Desulfuromonadia</taxon>
        <taxon>Geobacterales</taxon>
        <taxon>Geobacteraceae</taxon>
        <taxon>Trichlorobacter</taxon>
    </lineage>
</organism>
<dbReference type="GO" id="GO:0003924">
    <property type="term" value="F:GTPase activity"/>
    <property type="evidence" value="ECO:0007669"/>
    <property type="project" value="InterPro"/>
</dbReference>
<dbReference type="InterPro" id="IPR050100">
    <property type="entry name" value="TRAFAC_GTPase_members"/>
</dbReference>
<dbReference type="Gene3D" id="3.40.50.300">
    <property type="entry name" value="P-loop containing nucleotide triphosphate hydrolases"/>
    <property type="match status" value="2"/>
</dbReference>
<evidence type="ECO:0000256" key="2">
    <source>
        <dbReference type="ARBA" id="ARBA00002357"/>
    </source>
</evidence>
<evidence type="ECO:0000256" key="6">
    <source>
        <dbReference type="ARBA" id="ARBA00022458"/>
    </source>
</evidence>
<dbReference type="InterPro" id="IPR009000">
    <property type="entry name" value="Transl_B-barrel_sf"/>
</dbReference>
<comment type="function">
    <text evidence="2">APS kinase catalyzes the synthesis of activated sulfate.</text>
</comment>
<evidence type="ECO:0000256" key="15">
    <source>
        <dbReference type="ARBA" id="ARBA00055271"/>
    </source>
</evidence>
<feature type="domain" description="Tr-type G" evidence="20">
    <location>
        <begin position="42"/>
        <end position="244"/>
    </location>
</feature>
<dbReference type="Gene3D" id="2.40.30.10">
    <property type="entry name" value="Translation factors"/>
    <property type="match status" value="2"/>
</dbReference>
<feature type="binding site" evidence="17">
    <location>
        <begin position="185"/>
        <end position="188"/>
    </location>
    <ligand>
        <name>GTP</name>
        <dbReference type="ChEBI" id="CHEBI:37565"/>
    </ligand>
</feature>
<keyword evidence="12 17" id="KW-0342">GTP-binding</keyword>
<dbReference type="InterPro" id="IPR009001">
    <property type="entry name" value="Transl_elong_EF1A/Init_IF2_C"/>
</dbReference>
<dbReference type="NCBIfam" id="TIGR00455">
    <property type="entry name" value="apsK"/>
    <property type="match status" value="1"/>
</dbReference>
<dbReference type="PROSITE" id="PS00301">
    <property type="entry name" value="G_TR_1"/>
    <property type="match status" value="1"/>
</dbReference>
<gene>
    <name evidence="18" type="primary">cysC</name>
    <name evidence="17" type="synonym">cysN</name>
    <name evidence="21" type="ORF">SAMN02745119_02403</name>
</gene>
<feature type="region of interest" description="Disordered" evidence="19">
    <location>
        <begin position="241"/>
        <end position="276"/>
    </location>
</feature>
<dbReference type="UniPathway" id="UPA00140">
    <property type="reaction ID" value="UER00204"/>
</dbReference>
<reference evidence="22" key="1">
    <citation type="submission" date="2017-02" db="EMBL/GenBank/DDBJ databases">
        <authorList>
            <person name="Varghese N."/>
            <person name="Submissions S."/>
        </authorList>
    </citation>
    <scope>NUCLEOTIDE SEQUENCE [LARGE SCALE GENOMIC DNA]</scope>
    <source>
        <strain evidence="22">ATCC BAA-34</strain>
    </source>
</reference>
<dbReference type="STRING" id="115783.SAMN02745119_02403"/>
<evidence type="ECO:0000256" key="14">
    <source>
        <dbReference type="ARBA" id="ARBA00049370"/>
    </source>
</evidence>
<keyword evidence="7 17" id="KW-0808">Transferase</keyword>
<keyword evidence="18" id="KW-0597">Phosphoprotein</keyword>
<dbReference type="NCBIfam" id="NF003013">
    <property type="entry name" value="PRK03846.1"/>
    <property type="match status" value="1"/>
</dbReference>
<keyword evidence="6" id="KW-0536">Nodulation</keyword>
<keyword evidence="13" id="KW-0511">Multifunctional enzyme</keyword>
<dbReference type="Pfam" id="PF00009">
    <property type="entry name" value="GTP_EFTU"/>
    <property type="match status" value="1"/>
</dbReference>
<dbReference type="GO" id="GO:0004020">
    <property type="term" value="F:adenylylsulfate kinase activity"/>
    <property type="evidence" value="ECO:0007669"/>
    <property type="project" value="UniProtKB-UniRule"/>
</dbReference>
<comment type="similarity">
    <text evidence="17">Belongs to the TRAFAC class translation factor GTPase superfamily. Classic translation factor GTPase family. CysN/NodQ subfamily.</text>
</comment>
<dbReference type="CDD" id="cd03695">
    <property type="entry name" value="CysN_NodQ_II"/>
    <property type="match status" value="1"/>
</dbReference>
<comment type="pathway">
    <text evidence="18">Sulfur metabolism; hydrogen sulfide biosynthesis; sulfite from sulfate: step 2/3.</text>
</comment>
<keyword evidence="22" id="KW-1185">Reference proteome</keyword>
<dbReference type="CDD" id="cd02027">
    <property type="entry name" value="APSK"/>
    <property type="match status" value="1"/>
</dbReference>
<dbReference type="InterPro" id="IPR044139">
    <property type="entry name" value="CysN_NoDQ_III"/>
</dbReference>
<dbReference type="SUPFAM" id="SSF50447">
    <property type="entry name" value="Translation proteins"/>
    <property type="match status" value="1"/>
</dbReference>
<evidence type="ECO:0000256" key="7">
    <source>
        <dbReference type="ARBA" id="ARBA00022679"/>
    </source>
</evidence>
<dbReference type="InterPro" id="IPR044138">
    <property type="entry name" value="CysN_II"/>
</dbReference>
<evidence type="ECO:0000256" key="18">
    <source>
        <dbReference type="HAMAP-Rule" id="MF_00065"/>
    </source>
</evidence>
<dbReference type="EMBL" id="FUWR01000013">
    <property type="protein sequence ID" value="SKA03054.1"/>
    <property type="molecule type" value="Genomic_DNA"/>
</dbReference>
<dbReference type="FunFam" id="2.40.30.10:FF:000027">
    <property type="entry name" value="Sulfate adenylyltransferase subunit 1"/>
    <property type="match status" value="1"/>
</dbReference>
<dbReference type="Pfam" id="PF03144">
    <property type="entry name" value="GTP_EFTU_D2"/>
    <property type="match status" value="1"/>
</dbReference>
<comment type="catalytic activity">
    <reaction evidence="14 17">
        <text>sulfate + ATP + H(+) = adenosine 5'-phosphosulfate + diphosphate</text>
        <dbReference type="Rhea" id="RHEA:18133"/>
        <dbReference type="ChEBI" id="CHEBI:15378"/>
        <dbReference type="ChEBI" id="CHEBI:16189"/>
        <dbReference type="ChEBI" id="CHEBI:30616"/>
        <dbReference type="ChEBI" id="CHEBI:33019"/>
        <dbReference type="ChEBI" id="CHEBI:58243"/>
        <dbReference type="EC" id="2.7.7.4"/>
    </reaction>
</comment>
<dbReference type="Pfam" id="PF01583">
    <property type="entry name" value="APS_kinase"/>
    <property type="match status" value="1"/>
</dbReference>
<dbReference type="HAMAP" id="MF_00065">
    <property type="entry name" value="Adenylyl_sulf_kinase"/>
    <property type="match status" value="1"/>
</dbReference>
<evidence type="ECO:0000256" key="11">
    <source>
        <dbReference type="ARBA" id="ARBA00022840"/>
    </source>
</evidence>
<accession>A0A1T4QH76</accession>
<comment type="similarity">
    <text evidence="18">Belongs to the APS kinase family.</text>
</comment>
<comment type="function">
    <text evidence="15 17">With CysD forms the ATP sulfurylase (ATPS) that catalyzes the adenylation of sulfate producing adenosine 5'-phosphosulfate (APS) and diphosphate, the first enzymatic step in sulfur assimilation pathway. APS synthesis involves the formation of a high-energy phosphoric-sulfuric acid anhydride bond driven by GTP hydrolysis by CysN coupled to ATP hydrolysis by CysD.</text>
</comment>
<dbReference type="GO" id="GO:0070814">
    <property type="term" value="P:hydrogen sulfide biosynthetic process"/>
    <property type="evidence" value="ECO:0007669"/>
    <property type="project" value="UniProtKB-UniRule"/>
</dbReference>
<comment type="pathway">
    <text evidence="3 17">Sulfur metabolism; hydrogen sulfide biosynthesis; sulfite from sulfate: step 1/3.</text>
</comment>
<evidence type="ECO:0000256" key="16">
    <source>
        <dbReference type="ARBA" id="ARBA00062688"/>
    </source>
</evidence>
<evidence type="ECO:0000256" key="5">
    <source>
        <dbReference type="ARBA" id="ARBA00007237"/>
    </source>
</evidence>
<dbReference type="GO" id="GO:0005525">
    <property type="term" value="F:GTP binding"/>
    <property type="evidence" value="ECO:0007669"/>
    <property type="project" value="UniProtKB-UniRule"/>
</dbReference>
<sequence>MDRAVQAYRVNAFWFDEGTQAGKTMSASSLQRPASSLQPQALSLLRFITCGSVDDGKSTLIGRLLWDSKLIFEDQLAALEADSKRIGTQGGEIDYALLLDGLQAEREQGITIDVAYRFFSTDKRKFIVADTPGHEQYTRNMVTGASTADVAVILVDARKGVLTQTRRHSFLVSLMGIRHVVLAINKMDLVEYSAARFHAIREEYEAFAAGLQYDEIVTIPISALNGDNVIARSASSLQPSASSLQPSASSLQPSASSLQPSASRLQPSASSLQPSAPSLNKMPWYSGLTLLDYLESVNISDGSFEKPFRMPVQWVNRPDLDFRGFCGTLASGRVQPGDEIVVAASGKTSRVARIVTMDGDLDEASAGQAVTLVLEDEIDISRGDLLADPLARPSFADQFEARVVWMYEDALMAGRKYLLKSGCCTVPAAVSALKYKINVNSLQHEPAKRLELNEVGVCNLVLDRPIAFDPYGQNHITGSFILIDRISNATVGAGMIDFALRRATNVHWHTEQVTRDIRAGLKGQSSCVIWLTGLSGSGKSTIANALEQRLVQLGRHTMLLDGDNIRHGLNKDLGFTEEDRIENIRRIGEVAKLLAEAGLIVITAFISPYRAEREMVRNLLPAGEFVEVHVSTSLEECERRDVKGLYKKARKGSIPNFTGISAPYEEPLSPGVTVDTSLVSVDKAVAMILESIGLNC</sequence>
<keyword evidence="9 17" id="KW-0547">Nucleotide-binding</keyword>
<evidence type="ECO:0000313" key="21">
    <source>
        <dbReference type="EMBL" id="SKA03054.1"/>
    </source>
</evidence>
<evidence type="ECO:0000256" key="9">
    <source>
        <dbReference type="ARBA" id="ARBA00022741"/>
    </source>
</evidence>
<dbReference type="FunFam" id="3.40.50.300:FF:000212">
    <property type="entry name" value="Adenylyl-sulfate kinase"/>
    <property type="match status" value="1"/>
</dbReference>
<feature type="active site" description="Phosphoserine intermediate" evidence="18">
    <location>
        <position position="607"/>
    </location>
</feature>
<comment type="similarity">
    <text evidence="5">In the N-terminal section; belongs to the TRAFAC class translation factor GTPase superfamily. Classic translation factor GTPase family. CysN/NodQ subfamily.</text>
</comment>
<evidence type="ECO:0000256" key="12">
    <source>
        <dbReference type="ARBA" id="ARBA00023134"/>
    </source>
</evidence>
<evidence type="ECO:0000256" key="13">
    <source>
        <dbReference type="ARBA" id="ARBA00023268"/>
    </source>
</evidence>
<dbReference type="Proteomes" id="UP000190102">
    <property type="component" value="Unassembled WGS sequence"/>
</dbReference>
<dbReference type="PROSITE" id="PS51722">
    <property type="entry name" value="G_TR_2"/>
    <property type="match status" value="1"/>
</dbReference>
<dbReference type="GO" id="GO:0005524">
    <property type="term" value="F:ATP binding"/>
    <property type="evidence" value="ECO:0007669"/>
    <property type="project" value="UniProtKB-UniRule"/>
</dbReference>
<dbReference type="PRINTS" id="PR00315">
    <property type="entry name" value="ELONGATNFCT"/>
</dbReference>
<evidence type="ECO:0000256" key="19">
    <source>
        <dbReference type="SAM" id="MobiDB-lite"/>
    </source>
</evidence>
<dbReference type="AlphaFoldDB" id="A0A1T4QH76"/>
<dbReference type="PANTHER" id="PTHR23115">
    <property type="entry name" value="TRANSLATION FACTOR"/>
    <property type="match status" value="1"/>
</dbReference>
<dbReference type="InterPro" id="IPR054696">
    <property type="entry name" value="GTP-eEF1A_C"/>
</dbReference>
<dbReference type="Pfam" id="PF22594">
    <property type="entry name" value="GTP-eEF1A_C"/>
    <property type="match status" value="1"/>
</dbReference>
<dbReference type="NCBIfam" id="TIGR02034">
    <property type="entry name" value="CysN"/>
    <property type="match status" value="1"/>
</dbReference>
<protein>
    <recommendedName>
        <fullName evidence="17 18">Multifunctional fusion protein</fullName>
    </recommendedName>
    <domain>
        <recommendedName>
            <fullName evidence="17">Sulfate adenylyltransferase subunit 1</fullName>
            <ecNumber evidence="17">2.7.7.4</ecNumber>
        </recommendedName>
        <alternativeName>
            <fullName evidence="17">ATP-sulfurylase large subunit</fullName>
        </alternativeName>
        <alternativeName>
            <fullName evidence="17">Sulfate adenylate transferase</fullName>
            <shortName evidence="17">SAT</shortName>
        </alternativeName>
    </domain>
    <domain>
        <recommendedName>
            <fullName evidence="18">Adenylyl-sulfate kinase</fullName>
            <ecNumber evidence="18">2.7.1.25</ecNumber>
        </recommendedName>
        <alternativeName>
            <fullName evidence="18">APS kinase</fullName>
        </alternativeName>
        <alternativeName>
            <fullName evidence="18">ATP adenosine-5'-phosphosulfate 3'-phosphotransferase</fullName>
        </alternativeName>
        <alternativeName>
            <fullName evidence="18">Adenosine-5'-phosphosulfate kinase</fullName>
        </alternativeName>
    </domain>
</protein>
<evidence type="ECO:0000256" key="3">
    <source>
        <dbReference type="ARBA" id="ARBA00005048"/>
    </source>
</evidence>
<dbReference type="GO" id="GO:0004781">
    <property type="term" value="F:sulfate adenylyltransferase (ATP) activity"/>
    <property type="evidence" value="ECO:0007669"/>
    <property type="project" value="UniProtKB-UniRule"/>
</dbReference>
<evidence type="ECO:0000256" key="1">
    <source>
        <dbReference type="ARBA" id="ARBA00001823"/>
    </source>
</evidence>
<evidence type="ECO:0000259" key="20">
    <source>
        <dbReference type="PROSITE" id="PS51722"/>
    </source>
</evidence>
<feature type="binding site" evidence="18">
    <location>
        <begin position="533"/>
        <end position="540"/>
    </location>
    <ligand>
        <name>ATP</name>
        <dbReference type="ChEBI" id="CHEBI:30616"/>
    </ligand>
</feature>
<dbReference type="CDD" id="cd04095">
    <property type="entry name" value="CysN_NoDQ_III"/>
    <property type="match status" value="1"/>
</dbReference>
<evidence type="ECO:0000313" key="22">
    <source>
        <dbReference type="Proteomes" id="UP000190102"/>
    </source>
</evidence>
<comment type="function">
    <text evidence="18">Catalyzes the synthesis of activated sulfate.</text>
</comment>
<name>A0A1T4QH76_9BACT</name>
<proteinExistence type="inferred from homology"/>
<comment type="similarity">
    <text evidence="4">In the C-terminal section; belongs to the APS kinase family.</text>
</comment>
<dbReference type="EC" id="2.7.7.4" evidence="17"/>